<accession>A0A4R6YEF7</accession>
<sequence length="344" mass="38390">KAMPTRGARGLALVHVAMYDAYQLAQAQSLEPRLVVSMAAAQVLAYLFPAEERAFDRIAFAVAARLSQSPRDQLPEAAKQALALGQTVGRRVIARGESDGAQRGWSGARLQWFGEGRYYGPGSWEPTPPYFYYPPDEPFAPLWKPWILERADQFRPKPPAYWSAKLLADTREVVEINRNLTPDQLRIAKFWVDGHGSVTPPGHWNQIAIEEVLRAKLDDATTTRLFMELNVALADTFIAVWDTKYRYWTMRPITAAKKLLNVTLQPPILTPPFPSYVSGHAGFSGAAARVIGDYFPDQAQKLDAMAEEAATSRLYGGIHFRHDNEDGLVLGRKVAELVLSSRKP</sequence>
<proteinExistence type="predicted"/>
<dbReference type="Pfam" id="PF01569">
    <property type="entry name" value="PAP2"/>
    <property type="match status" value="1"/>
</dbReference>
<keyword evidence="3" id="KW-1185">Reference proteome</keyword>
<evidence type="ECO:0000313" key="2">
    <source>
        <dbReference type="EMBL" id="TDR34531.1"/>
    </source>
</evidence>
<dbReference type="InterPro" id="IPR036938">
    <property type="entry name" value="PAP2/HPO_sf"/>
</dbReference>
<dbReference type="PANTHER" id="PTHR34599:SF1">
    <property type="entry name" value="PHOSPHATIDIC ACID PHOSPHATASE TYPE 2_HALOPEROXIDASE DOMAIN-CONTAINING PROTEIN"/>
    <property type="match status" value="1"/>
</dbReference>
<organism evidence="2 3">
    <name type="scientific">Tahibacter aquaticus</name>
    <dbReference type="NCBI Taxonomy" id="520092"/>
    <lineage>
        <taxon>Bacteria</taxon>
        <taxon>Pseudomonadati</taxon>
        <taxon>Pseudomonadota</taxon>
        <taxon>Gammaproteobacteria</taxon>
        <taxon>Lysobacterales</taxon>
        <taxon>Rhodanobacteraceae</taxon>
        <taxon>Tahibacter</taxon>
    </lineage>
</organism>
<comment type="caution">
    <text evidence="2">The sequence shown here is derived from an EMBL/GenBank/DDBJ whole genome shotgun (WGS) entry which is preliminary data.</text>
</comment>
<evidence type="ECO:0000313" key="3">
    <source>
        <dbReference type="Proteomes" id="UP000295293"/>
    </source>
</evidence>
<feature type="domain" description="Phosphatidic acid phosphatase type 2/haloperoxidase" evidence="1">
    <location>
        <begin position="242"/>
        <end position="338"/>
    </location>
</feature>
<dbReference type="InterPro" id="IPR000326">
    <property type="entry name" value="PAP2/HPO"/>
</dbReference>
<evidence type="ECO:0000259" key="1">
    <source>
        <dbReference type="Pfam" id="PF01569"/>
    </source>
</evidence>
<feature type="non-terminal residue" evidence="2">
    <location>
        <position position="1"/>
    </location>
</feature>
<reference evidence="2 3" key="1">
    <citation type="submission" date="2019-03" db="EMBL/GenBank/DDBJ databases">
        <title>Genomic Encyclopedia of Type Strains, Phase IV (KMG-IV): sequencing the most valuable type-strain genomes for metagenomic binning, comparative biology and taxonomic classification.</title>
        <authorList>
            <person name="Goeker M."/>
        </authorList>
    </citation>
    <scope>NUCLEOTIDE SEQUENCE [LARGE SCALE GENOMIC DNA]</scope>
    <source>
        <strain evidence="2 3">DSM 21667</strain>
    </source>
</reference>
<gene>
    <name evidence="2" type="ORF">DFR29_1491</name>
</gene>
<dbReference type="SUPFAM" id="SSF48317">
    <property type="entry name" value="Acid phosphatase/Vanadium-dependent haloperoxidase"/>
    <property type="match status" value="1"/>
</dbReference>
<dbReference type="RefSeq" id="WP_133822064.1">
    <property type="nucleotide sequence ID" value="NZ_SNZH01000049.1"/>
</dbReference>
<name>A0A4R6YEF7_9GAMM</name>
<dbReference type="PANTHER" id="PTHR34599">
    <property type="entry name" value="PEROXIDASE-RELATED"/>
    <property type="match status" value="1"/>
</dbReference>
<dbReference type="OrthoDB" id="103227at2"/>
<dbReference type="EMBL" id="SNZH01000049">
    <property type="protein sequence ID" value="TDR34531.1"/>
    <property type="molecule type" value="Genomic_DNA"/>
</dbReference>
<dbReference type="AlphaFoldDB" id="A0A4R6YEF7"/>
<dbReference type="InterPro" id="IPR052559">
    <property type="entry name" value="V-haloperoxidase"/>
</dbReference>
<dbReference type="CDD" id="cd03398">
    <property type="entry name" value="PAP2_haloperoxidase"/>
    <property type="match status" value="1"/>
</dbReference>
<dbReference type="Proteomes" id="UP000295293">
    <property type="component" value="Unassembled WGS sequence"/>
</dbReference>
<dbReference type="Gene3D" id="1.10.606.20">
    <property type="match status" value="1"/>
</dbReference>
<protein>
    <submittedName>
        <fullName evidence="2">PAP2 superfamily protein</fullName>
    </submittedName>
</protein>